<evidence type="ECO:0008006" key="4">
    <source>
        <dbReference type="Google" id="ProtNLM"/>
    </source>
</evidence>
<dbReference type="EMBL" id="JH600070">
    <property type="protein sequence ID" value="EIJ41644.1"/>
    <property type="molecule type" value="Genomic_DNA"/>
</dbReference>
<reference evidence="2 3" key="1">
    <citation type="submission" date="2011-11" db="EMBL/GenBank/DDBJ databases">
        <title>Improved High-Quality Draft sequence of Beggiatoa alba B18lD.</title>
        <authorList>
            <consortium name="US DOE Joint Genome Institute"/>
            <person name="Lucas S."/>
            <person name="Han J."/>
            <person name="Lapidus A."/>
            <person name="Cheng J.-F."/>
            <person name="Goodwin L."/>
            <person name="Pitluck S."/>
            <person name="Peters L."/>
            <person name="Mikhailova N."/>
            <person name="Held B."/>
            <person name="Detter J.C."/>
            <person name="Han C."/>
            <person name="Tapia R."/>
            <person name="Land M."/>
            <person name="Hauser L."/>
            <person name="Kyrpides N."/>
            <person name="Ivanova N."/>
            <person name="Pagani I."/>
            <person name="Samuel K."/>
            <person name="Teske A."/>
            <person name="Mueller J."/>
            <person name="Woyke T."/>
        </authorList>
    </citation>
    <scope>NUCLEOTIDE SEQUENCE [LARGE SCALE GENOMIC DNA]</scope>
    <source>
        <strain evidence="2 3">B18LD</strain>
    </source>
</reference>
<dbReference type="OrthoDB" id="277577at2"/>
<evidence type="ECO:0000313" key="2">
    <source>
        <dbReference type="EMBL" id="EIJ41644.1"/>
    </source>
</evidence>
<protein>
    <recommendedName>
        <fullName evidence="4">DUF4154 domain-containing protein</fullName>
    </recommendedName>
</protein>
<dbReference type="eggNOG" id="ENOG5032YBM">
    <property type="taxonomic scope" value="Bacteria"/>
</dbReference>
<dbReference type="Proteomes" id="UP000005744">
    <property type="component" value="Unassembled WGS sequence"/>
</dbReference>
<gene>
    <name evidence="2" type="ORF">BegalDRAFT_0732</name>
</gene>
<dbReference type="Pfam" id="PF13689">
    <property type="entry name" value="DUF4154"/>
    <property type="match status" value="1"/>
</dbReference>
<organism evidence="2 3">
    <name type="scientific">Beggiatoa alba B18LD</name>
    <dbReference type="NCBI Taxonomy" id="395493"/>
    <lineage>
        <taxon>Bacteria</taxon>
        <taxon>Pseudomonadati</taxon>
        <taxon>Pseudomonadota</taxon>
        <taxon>Gammaproteobacteria</taxon>
        <taxon>Thiotrichales</taxon>
        <taxon>Thiotrichaceae</taxon>
        <taxon>Beggiatoa</taxon>
    </lineage>
</organism>
<proteinExistence type="predicted"/>
<dbReference type="RefSeq" id="WP_002683751.1">
    <property type="nucleotide sequence ID" value="NZ_JH600070.1"/>
</dbReference>
<keyword evidence="1" id="KW-0732">Signal</keyword>
<keyword evidence="3" id="KW-1185">Reference proteome</keyword>
<dbReference type="AlphaFoldDB" id="I3CDF1"/>
<feature type="chain" id="PRO_5003668774" description="DUF4154 domain-containing protein" evidence="1">
    <location>
        <begin position="27"/>
        <end position="186"/>
    </location>
</feature>
<evidence type="ECO:0000256" key="1">
    <source>
        <dbReference type="SAM" id="SignalP"/>
    </source>
</evidence>
<dbReference type="InterPro" id="IPR025293">
    <property type="entry name" value="YfiR/HmsC-like"/>
</dbReference>
<dbReference type="HOGENOM" id="CLU_093136_0_0_6"/>
<sequence>MVSKLSFQLRFLLLLLGCHFSAATFANPPVAAEYQVKAAFLYNFANFVTWPSSAFTSNQQAFRICIFGLDPFELILDNVLENQNAKGRKIIAVRLSDINDLSNCHIVFISQSAQYQLKNLLNRLSSYAVLTVSDIPNFALEGGMIELFTVDNKIRLAINPNKLEQVGIKADANLLRLSKIVRPVQD</sequence>
<evidence type="ECO:0000313" key="3">
    <source>
        <dbReference type="Proteomes" id="UP000005744"/>
    </source>
</evidence>
<feature type="signal peptide" evidence="1">
    <location>
        <begin position="1"/>
        <end position="26"/>
    </location>
</feature>
<dbReference type="STRING" id="395493.BegalDRAFT_0732"/>
<accession>I3CDF1</accession>
<name>I3CDF1_9GAMM</name>